<dbReference type="AlphaFoldDB" id="A0A238LD77"/>
<dbReference type="Gene3D" id="1.10.10.10">
    <property type="entry name" value="Winged helix-like DNA-binding domain superfamily/Winged helix DNA-binding domain"/>
    <property type="match status" value="1"/>
</dbReference>
<sequence length="288" mass="30945">MHRGNWDDLRYVLAVAESGSVSAASRRLGVNHATVLRRISAFEETQGAAVFDRSAQGYSVLPDKLRVIEAARGAALAMDRVDQLLRGDGQSSVERIRITSTDTFCLAILPEALAKIDLSDAQIELCSSNNHIDLSRLRADIAVRPAMSLPGDMTGDHAADLGVAVYGRAGTACDHWLGLCGSLSRSEGANWMADNVELQDIRGGADSFVVLRELAAHSTGRTILPCCLGDPDPRLERLDITLPVKSVPVWVACHADLAEVPRLQSVRRRLAGALGEMRQKLLGSAAES</sequence>
<protein>
    <submittedName>
        <fullName evidence="3">HTH-type transcriptional regulator TfdS</fullName>
    </submittedName>
</protein>
<evidence type="ECO:0000313" key="3">
    <source>
        <dbReference type="EMBL" id="SMY07375.1"/>
    </source>
</evidence>
<keyword evidence="4" id="KW-1185">Reference proteome</keyword>
<dbReference type="PANTHER" id="PTHR30537">
    <property type="entry name" value="HTH-TYPE TRANSCRIPTIONAL REGULATOR"/>
    <property type="match status" value="1"/>
</dbReference>
<proteinExistence type="inferred from homology"/>
<dbReference type="EMBL" id="FXZK01000002">
    <property type="protein sequence ID" value="SMY07375.1"/>
    <property type="molecule type" value="Genomic_DNA"/>
</dbReference>
<feature type="domain" description="HTH lysR-type" evidence="2">
    <location>
        <begin position="1"/>
        <end position="61"/>
    </location>
</feature>
<dbReference type="InterPro" id="IPR036390">
    <property type="entry name" value="WH_DNA-bd_sf"/>
</dbReference>
<dbReference type="GO" id="GO:0006351">
    <property type="term" value="P:DNA-templated transcription"/>
    <property type="evidence" value="ECO:0007669"/>
    <property type="project" value="TreeGrafter"/>
</dbReference>
<evidence type="ECO:0000256" key="1">
    <source>
        <dbReference type="ARBA" id="ARBA00009437"/>
    </source>
</evidence>
<dbReference type="InterPro" id="IPR000847">
    <property type="entry name" value="LysR_HTH_N"/>
</dbReference>
<dbReference type="Proteomes" id="UP000201613">
    <property type="component" value="Unassembled WGS sequence"/>
</dbReference>
<dbReference type="PANTHER" id="PTHR30537:SF3">
    <property type="entry name" value="TRANSCRIPTIONAL REGULATORY PROTEIN"/>
    <property type="match status" value="1"/>
</dbReference>
<dbReference type="SUPFAM" id="SSF53850">
    <property type="entry name" value="Periplasmic binding protein-like II"/>
    <property type="match status" value="1"/>
</dbReference>
<dbReference type="GO" id="GO:0043565">
    <property type="term" value="F:sequence-specific DNA binding"/>
    <property type="evidence" value="ECO:0007669"/>
    <property type="project" value="TreeGrafter"/>
</dbReference>
<dbReference type="InterPro" id="IPR058163">
    <property type="entry name" value="LysR-type_TF_proteobact-type"/>
</dbReference>
<name>A0A238LD77_9RHOB</name>
<dbReference type="RefSeq" id="WP_093991580.1">
    <property type="nucleotide sequence ID" value="NZ_FXZK01000002.1"/>
</dbReference>
<dbReference type="GO" id="GO:0003700">
    <property type="term" value="F:DNA-binding transcription factor activity"/>
    <property type="evidence" value="ECO:0007669"/>
    <property type="project" value="InterPro"/>
</dbReference>
<accession>A0A238LD77</accession>
<organism evidence="3 4">
    <name type="scientific">Flavimaricola marinus</name>
    <dbReference type="NCBI Taxonomy" id="1819565"/>
    <lineage>
        <taxon>Bacteria</taxon>
        <taxon>Pseudomonadati</taxon>
        <taxon>Pseudomonadota</taxon>
        <taxon>Alphaproteobacteria</taxon>
        <taxon>Rhodobacterales</taxon>
        <taxon>Paracoccaceae</taxon>
        <taxon>Flavimaricola</taxon>
    </lineage>
</organism>
<gene>
    <name evidence="3" type="primary">tfdS</name>
    <name evidence="3" type="ORF">LOM8899_01510</name>
</gene>
<dbReference type="SUPFAM" id="SSF46785">
    <property type="entry name" value="Winged helix' DNA-binding domain"/>
    <property type="match status" value="1"/>
</dbReference>
<dbReference type="InterPro" id="IPR036388">
    <property type="entry name" value="WH-like_DNA-bd_sf"/>
</dbReference>
<dbReference type="PROSITE" id="PS50931">
    <property type="entry name" value="HTH_LYSR"/>
    <property type="match status" value="1"/>
</dbReference>
<dbReference type="Pfam" id="PF00126">
    <property type="entry name" value="HTH_1"/>
    <property type="match status" value="1"/>
</dbReference>
<comment type="similarity">
    <text evidence="1">Belongs to the LysR transcriptional regulatory family.</text>
</comment>
<dbReference type="OrthoDB" id="7768317at2"/>
<evidence type="ECO:0000259" key="2">
    <source>
        <dbReference type="PROSITE" id="PS50931"/>
    </source>
</evidence>
<evidence type="ECO:0000313" key="4">
    <source>
        <dbReference type="Proteomes" id="UP000201613"/>
    </source>
</evidence>
<reference evidence="3 4" key="1">
    <citation type="submission" date="2017-05" db="EMBL/GenBank/DDBJ databases">
        <authorList>
            <person name="Song R."/>
            <person name="Chenine A.L."/>
            <person name="Ruprecht R.M."/>
        </authorList>
    </citation>
    <scope>NUCLEOTIDE SEQUENCE [LARGE SCALE GENOMIC DNA]</scope>
    <source>
        <strain evidence="3 4">CECT 8899</strain>
    </source>
</reference>